<dbReference type="PANTHER" id="PTHR10963">
    <property type="entry name" value="GLYCOSYL HYDROLASE-RELATED"/>
    <property type="match status" value="1"/>
</dbReference>
<accession>A0A366EZH3</accession>
<dbReference type="SUPFAM" id="SSF49899">
    <property type="entry name" value="Concanavalin A-like lectins/glucanases"/>
    <property type="match status" value="1"/>
</dbReference>
<protein>
    <submittedName>
        <fullName evidence="3">Beta-glucanase (GH16 family)</fullName>
    </submittedName>
</protein>
<name>A0A366EZH3_9HYPH</name>
<comment type="caution">
    <text evidence="3">The sequence shown here is derived from an EMBL/GenBank/DDBJ whole genome shotgun (WGS) entry which is preliminary data.</text>
</comment>
<evidence type="ECO:0000256" key="1">
    <source>
        <dbReference type="ARBA" id="ARBA00006865"/>
    </source>
</evidence>
<dbReference type="GO" id="GO:0005975">
    <property type="term" value="P:carbohydrate metabolic process"/>
    <property type="evidence" value="ECO:0007669"/>
    <property type="project" value="InterPro"/>
</dbReference>
<dbReference type="PROSITE" id="PS51762">
    <property type="entry name" value="GH16_2"/>
    <property type="match status" value="1"/>
</dbReference>
<evidence type="ECO:0000259" key="2">
    <source>
        <dbReference type="PROSITE" id="PS51762"/>
    </source>
</evidence>
<evidence type="ECO:0000313" key="4">
    <source>
        <dbReference type="Proteomes" id="UP000253529"/>
    </source>
</evidence>
<dbReference type="Pfam" id="PF00722">
    <property type="entry name" value="Glyco_hydro_16"/>
    <property type="match status" value="1"/>
</dbReference>
<dbReference type="PANTHER" id="PTHR10963:SF55">
    <property type="entry name" value="GLYCOSIDE HYDROLASE FAMILY 16 PROTEIN"/>
    <property type="match status" value="1"/>
</dbReference>
<sequence length="482" mass="49250">MSVTLSAPYGYKAGDLVFNDNFSGTSLSANSWLPYITSARAGGTPWNANGSGGSGIGSVYDADYDLPQEVWTDNGLTLNAERQSVAGVDNLRWVTFPVTAGVVSSYGKMEFDGGYLQISMKAPAGDGAWPTLMLLPGSGARSGDDEEIDIQEGGMTGSGDPNQVFAYHIHTPDHVYGGQVNTGVDLTQGYNTYAINWIPGQSITWYLNGQAIAEITSAEAPIPDEPMELVMANQVADSAASAWHTVLDGSTPASMQMDIADVQLYQAPGAARSILGANVGGSRTASLAPVPPTVAVADRTLSVTEGGGTVALGISVTAPAASTSTLVTIEGLPAYETVTDALDHKTFAGDKITLTKAQVDSGLTLTSSYRGDAKPTALLTIYATDTIAGVQSRSATQTLIVVDPPASKPAPSADALAKLIAPPSTGGESAASSRASLAVALDPGSRLAAALTSPVDAATTYTGAPRAFDGGPESVALVAPRG</sequence>
<dbReference type="OrthoDB" id="8230424at2"/>
<dbReference type="Proteomes" id="UP000253529">
    <property type="component" value="Unassembled WGS sequence"/>
</dbReference>
<comment type="similarity">
    <text evidence="1">Belongs to the glycosyl hydrolase 16 family.</text>
</comment>
<dbReference type="InterPro" id="IPR000757">
    <property type="entry name" value="Beta-glucanase-like"/>
</dbReference>
<evidence type="ECO:0000313" key="3">
    <source>
        <dbReference type="EMBL" id="RBP07120.1"/>
    </source>
</evidence>
<proteinExistence type="inferred from homology"/>
<dbReference type="EMBL" id="QNRK01000029">
    <property type="protein sequence ID" value="RBP07120.1"/>
    <property type="molecule type" value="Genomic_DNA"/>
</dbReference>
<dbReference type="GO" id="GO:0004553">
    <property type="term" value="F:hydrolase activity, hydrolyzing O-glycosyl compounds"/>
    <property type="evidence" value="ECO:0007669"/>
    <property type="project" value="InterPro"/>
</dbReference>
<dbReference type="Gene3D" id="2.60.120.200">
    <property type="match status" value="1"/>
</dbReference>
<keyword evidence="4" id="KW-1185">Reference proteome</keyword>
<dbReference type="RefSeq" id="WP_113891491.1">
    <property type="nucleotide sequence ID" value="NZ_QNRK01000029.1"/>
</dbReference>
<dbReference type="InterPro" id="IPR050546">
    <property type="entry name" value="Glycosyl_Hydrlase_16"/>
</dbReference>
<reference evidence="3 4" key="1">
    <citation type="submission" date="2018-06" db="EMBL/GenBank/DDBJ databases">
        <title>Genomic Encyclopedia of Type Strains, Phase IV (KMG-IV): sequencing the most valuable type-strain genomes for metagenomic binning, comparative biology and taxonomic classification.</title>
        <authorList>
            <person name="Goeker M."/>
        </authorList>
    </citation>
    <scope>NUCLEOTIDE SEQUENCE [LARGE SCALE GENOMIC DNA]</scope>
    <source>
        <strain evidence="3 4">DSM 24875</strain>
    </source>
</reference>
<feature type="domain" description="GH16" evidence="2">
    <location>
        <begin position="9"/>
        <end position="268"/>
    </location>
</feature>
<organism evidence="3 4">
    <name type="scientific">Roseiarcus fermentans</name>
    <dbReference type="NCBI Taxonomy" id="1473586"/>
    <lineage>
        <taxon>Bacteria</taxon>
        <taxon>Pseudomonadati</taxon>
        <taxon>Pseudomonadota</taxon>
        <taxon>Alphaproteobacteria</taxon>
        <taxon>Hyphomicrobiales</taxon>
        <taxon>Roseiarcaceae</taxon>
        <taxon>Roseiarcus</taxon>
    </lineage>
</organism>
<dbReference type="AlphaFoldDB" id="A0A366EZH3"/>
<gene>
    <name evidence="3" type="ORF">DFR50_12950</name>
</gene>
<dbReference type="InterPro" id="IPR013320">
    <property type="entry name" value="ConA-like_dom_sf"/>
</dbReference>